<organism evidence="1 2">
    <name type="scientific">Reticulibacter mediterranei</name>
    <dbReference type="NCBI Taxonomy" id="2778369"/>
    <lineage>
        <taxon>Bacteria</taxon>
        <taxon>Bacillati</taxon>
        <taxon>Chloroflexota</taxon>
        <taxon>Ktedonobacteria</taxon>
        <taxon>Ktedonobacterales</taxon>
        <taxon>Reticulibacteraceae</taxon>
        <taxon>Reticulibacter</taxon>
    </lineage>
</organism>
<proteinExistence type="predicted"/>
<sequence>MATPKGLKQFHRTLPNGDKVLIYSNQNHIMLQLRREVPTELNLLEPSFKVAVDLSPVDALLIASELFAAAALQMTGAPQTTTALPVIPADPLNQEEEQA</sequence>
<comment type="caution">
    <text evidence="1">The sequence shown here is derived from an EMBL/GenBank/DDBJ whole genome shotgun (WGS) entry which is preliminary data.</text>
</comment>
<accession>A0A8J3IPR5</accession>
<dbReference type="AlphaFoldDB" id="A0A8J3IPR5"/>
<evidence type="ECO:0000313" key="1">
    <source>
        <dbReference type="EMBL" id="GHO98501.1"/>
    </source>
</evidence>
<protein>
    <submittedName>
        <fullName evidence="1">Uncharacterized protein</fullName>
    </submittedName>
</protein>
<dbReference type="EMBL" id="BNJK01000002">
    <property type="protein sequence ID" value="GHO98501.1"/>
    <property type="molecule type" value="Genomic_DNA"/>
</dbReference>
<dbReference type="RefSeq" id="WP_220209234.1">
    <property type="nucleotide sequence ID" value="NZ_BNJK01000002.1"/>
</dbReference>
<gene>
    <name evidence="1" type="ORF">KSF_085490</name>
</gene>
<name>A0A8J3IPR5_9CHLR</name>
<keyword evidence="2" id="KW-1185">Reference proteome</keyword>
<evidence type="ECO:0000313" key="2">
    <source>
        <dbReference type="Proteomes" id="UP000597444"/>
    </source>
</evidence>
<reference evidence="1" key="1">
    <citation type="submission" date="2020-10" db="EMBL/GenBank/DDBJ databases">
        <title>Taxonomic study of unclassified bacteria belonging to the class Ktedonobacteria.</title>
        <authorList>
            <person name="Yabe S."/>
            <person name="Wang C.M."/>
            <person name="Zheng Y."/>
            <person name="Sakai Y."/>
            <person name="Cavaletti L."/>
            <person name="Monciardini P."/>
            <person name="Donadio S."/>
        </authorList>
    </citation>
    <scope>NUCLEOTIDE SEQUENCE</scope>
    <source>
        <strain evidence="1">ID150040</strain>
    </source>
</reference>
<dbReference type="Proteomes" id="UP000597444">
    <property type="component" value="Unassembled WGS sequence"/>
</dbReference>